<dbReference type="Gene3D" id="6.20.10.30">
    <property type="match status" value="1"/>
</dbReference>
<dbReference type="PANTHER" id="PTHR23389:SF9">
    <property type="entry name" value="DNA LIGASE"/>
    <property type="match status" value="1"/>
</dbReference>
<gene>
    <name evidence="15 18" type="primary">ligA</name>
    <name evidence="18" type="ORF">CUS89_04580</name>
</gene>
<dbReference type="FunFam" id="1.10.150.20:FF:000006">
    <property type="entry name" value="DNA ligase"/>
    <property type="match status" value="1"/>
</dbReference>
<feature type="binding site" evidence="15">
    <location>
        <position position="290"/>
    </location>
    <ligand>
        <name>NAD(+)</name>
        <dbReference type="ChEBI" id="CHEBI:57540"/>
    </ligand>
</feature>
<dbReference type="FunFam" id="3.30.470.30:FF:000001">
    <property type="entry name" value="DNA ligase"/>
    <property type="match status" value="1"/>
</dbReference>
<evidence type="ECO:0000256" key="11">
    <source>
        <dbReference type="ARBA" id="ARBA00023204"/>
    </source>
</evidence>
<dbReference type="NCBIfam" id="NF005932">
    <property type="entry name" value="PRK07956.1"/>
    <property type="match status" value="1"/>
</dbReference>
<evidence type="ECO:0000256" key="15">
    <source>
        <dbReference type="HAMAP-Rule" id="MF_01588"/>
    </source>
</evidence>
<keyword evidence="5 15" id="KW-0235">DNA replication</keyword>
<dbReference type="SUPFAM" id="SSF52113">
    <property type="entry name" value="BRCT domain"/>
    <property type="match status" value="1"/>
</dbReference>
<dbReference type="SUPFAM" id="SSF50249">
    <property type="entry name" value="Nucleic acid-binding proteins"/>
    <property type="match status" value="1"/>
</dbReference>
<accession>A0A2S7RWH6</accession>
<comment type="catalytic activity">
    <reaction evidence="13 15 16">
        <text>NAD(+) + (deoxyribonucleotide)n-3'-hydroxyl + 5'-phospho-(deoxyribonucleotide)m = (deoxyribonucleotide)n+m + AMP + beta-nicotinamide D-nucleotide.</text>
        <dbReference type="EC" id="6.5.1.2"/>
    </reaction>
</comment>
<dbReference type="GO" id="GO:0005829">
    <property type="term" value="C:cytosol"/>
    <property type="evidence" value="ECO:0007669"/>
    <property type="project" value="TreeGrafter"/>
</dbReference>
<keyword evidence="11 15" id="KW-0234">DNA repair</keyword>
<comment type="similarity">
    <text evidence="14 15">Belongs to the NAD-dependent DNA ligase family. LigA subfamily.</text>
</comment>
<dbReference type="PIRSF" id="PIRSF001604">
    <property type="entry name" value="LigA"/>
    <property type="match status" value="1"/>
</dbReference>
<evidence type="ECO:0000256" key="2">
    <source>
        <dbReference type="ARBA" id="ARBA00012722"/>
    </source>
</evidence>
<feature type="binding site" evidence="15">
    <location>
        <begin position="87"/>
        <end position="88"/>
    </location>
    <ligand>
        <name>NAD(+)</name>
        <dbReference type="ChEBI" id="CHEBI:57540"/>
    </ligand>
</feature>
<organism evidence="18 19">
    <name type="scientific">Enterococcus mundtii</name>
    <dbReference type="NCBI Taxonomy" id="53346"/>
    <lineage>
        <taxon>Bacteria</taxon>
        <taxon>Bacillati</taxon>
        <taxon>Bacillota</taxon>
        <taxon>Bacilli</taxon>
        <taxon>Lactobacillales</taxon>
        <taxon>Enterococcaceae</taxon>
        <taxon>Enterococcus</taxon>
    </lineage>
</organism>
<feature type="binding site" evidence="15">
    <location>
        <position position="426"/>
    </location>
    <ligand>
        <name>Zn(2+)</name>
        <dbReference type="ChEBI" id="CHEBI:29105"/>
    </ligand>
</feature>
<dbReference type="PANTHER" id="PTHR23389">
    <property type="entry name" value="CHROMOSOME TRANSMISSION FIDELITY FACTOR 18"/>
    <property type="match status" value="1"/>
</dbReference>
<dbReference type="HAMAP" id="MF_01588">
    <property type="entry name" value="DNA_ligase_A"/>
    <property type="match status" value="1"/>
</dbReference>
<dbReference type="EMBL" id="PUAP01000016">
    <property type="protein sequence ID" value="PQF24271.1"/>
    <property type="molecule type" value="Genomic_DNA"/>
</dbReference>
<comment type="function">
    <text evidence="1 15">DNA ligase that catalyzes the formation of phosphodiester linkages between 5'-phosphoryl and 3'-hydroxyl groups in double-stranded DNA using NAD as a coenzyme and as the energy source for the reaction. It is essential for DNA replication and repair of damaged DNA.</text>
</comment>
<dbReference type="SMART" id="SM00532">
    <property type="entry name" value="LIGANc"/>
    <property type="match status" value="1"/>
</dbReference>
<dbReference type="InterPro" id="IPR018239">
    <property type="entry name" value="DNA_ligase_AS"/>
</dbReference>
<feature type="binding site" evidence="15">
    <location>
        <position position="408"/>
    </location>
    <ligand>
        <name>Zn(2+)</name>
        <dbReference type="ChEBI" id="CHEBI:29105"/>
    </ligand>
</feature>
<feature type="binding site" evidence="15">
    <location>
        <position position="117"/>
    </location>
    <ligand>
        <name>NAD(+)</name>
        <dbReference type="ChEBI" id="CHEBI:57540"/>
    </ligand>
</feature>
<sequence length="680" mass="76651">MEHEMTIDEATKKAEELRVQLDRWSREYYVLDQPTVEDYIYDKTYAELVAIEEQYPDLITADSPTQRVGGKILSAFEKVTHDIPLYSLNDVFSKEELLAFDQRVQKAIGHPVDYCCELKIDGLSVSLRYENGEFVRGATRGDGSVGENITENLKTVRSVPIKLKEPMSIEVRGECFMPKRSFVKLNQKNEEEGKPVFANPRNAAAGSLRQLDSKITAKRNLDTFLYTVADFGPMQATTQYEALEELDKIGFHTNHEKRLCHSIDEVWAFIEEYHEKRKDLPYEIDGIVIKVNDFSLQDQLGFTVKAPRWATAYKFPPEEVETVIEEIEWTVGRTGVVTPTAIMTPVRVAGTTVSRASLHNGDYIQMKDIRLNDTVQIYKAGDIIPEVAQVILDKRPKDSEPYKMPEHCPVCHSELVHLDEEVALRCINPKCPAQMKEGLNHFVSRNAMNIDGLGPRVLEQMYDKKLVADVADLYKLTEEELLTLDKIKEKSANNILTAIDNSKDNSVERLIFGLGIRHVGAKAAKILAEHFGDLETLSRSDFESIIQLDAIGDIIADSVVTYFDNEEVHELMEELKQAGVNLEYKGIRSTQLKEVESPFKDKTIVLTGKLTRFTREEAKETIENLGGKVTGSVSKKTDIVVAGEDAGSKLTKAQELGIEVWTEDQMAEALAESHPVEGTE</sequence>
<feature type="domain" description="BRCT" evidence="17">
    <location>
        <begin position="594"/>
        <end position="680"/>
    </location>
</feature>
<dbReference type="Gene3D" id="3.30.470.30">
    <property type="entry name" value="DNA ligase/mRNA capping enzyme"/>
    <property type="match status" value="1"/>
</dbReference>
<feature type="binding site" evidence="15">
    <location>
        <position position="314"/>
    </location>
    <ligand>
        <name>NAD(+)</name>
        <dbReference type="ChEBI" id="CHEBI:57540"/>
    </ligand>
</feature>
<dbReference type="Pfam" id="PF00533">
    <property type="entry name" value="BRCT"/>
    <property type="match status" value="1"/>
</dbReference>
<evidence type="ECO:0000256" key="9">
    <source>
        <dbReference type="ARBA" id="ARBA00022842"/>
    </source>
</evidence>
<dbReference type="RefSeq" id="WP_104871218.1">
    <property type="nucleotide sequence ID" value="NZ_PUAP01000016.1"/>
</dbReference>
<keyword evidence="9 15" id="KW-0460">Magnesium</keyword>
<feature type="binding site" evidence="15">
    <location>
        <position position="140"/>
    </location>
    <ligand>
        <name>NAD(+)</name>
        <dbReference type="ChEBI" id="CHEBI:57540"/>
    </ligand>
</feature>
<dbReference type="InterPro" id="IPR013840">
    <property type="entry name" value="DNAligase_N"/>
</dbReference>
<dbReference type="Pfam" id="PF01653">
    <property type="entry name" value="DNA_ligase_aden"/>
    <property type="match status" value="1"/>
</dbReference>
<evidence type="ECO:0000256" key="13">
    <source>
        <dbReference type="ARBA" id="ARBA00034005"/>
    </source>
</evidence>
<evidence type="ECO:0000256" key="16">
    <source>
        <dbReference type="RuleBase" id="RU000618"/>
    </source>
</evidence>
<feature type="binding site" evidence="15">
    <location>
        <position position="174"/>
    </location>
    <ligand>
        <name>NAD(+)</name>
        <dbReference type="ChEBI" id="CHEBI:57540"/>
    </ligand>
</feature>
<feature type="binding site" evidence="15">
    <location>
        <begin position="38"/>
        <end position="42"/>
    </location>
    <ligand>
        <name>NAD(+)</name>
        <dbReference type="ChEBI" id="CHEBI:57540"/>
    </ligand>
</feature>
<evidence type="ECO:0000256" key="1">
    <source>
        <dbReference type="ARBA" id="ARBA00004067"/>
    </source>
</evidence>
<dbReference type="GO" id="GO:0006281">
    <property type="term" value="P:DNA repair"/>
    <property type="evidence" value="ECO:0007669"/>
    <property type="project" value="UniProtKB-KW"/>
</dbReference>
<dbReference type="InterPro" id="IPR012340">
    <property type="entry name" value="NA-bd_OB-fold"/>
</dbReference>
<dbReference type="InterPro" id="IPR033136">
    <property type="entry name" value="DNA_ligase_CS"/>
</dbReference>
<dbReference type="CDD" id="cd00114">
    <property type="entry name" value="LIGANc"/>
    <property type="match status" value="1"/>
</dbReference>
<evidence type="ECO:0000256" key="4">
    <source>
        <dbReference type="ARBA" id="ARBA00022598"/>
    </source>
</evidence>
<evidence type="ECO:0000256" key="6">
    <source>
        <dbReference type="ARBA" id="ARBA00022723"/>
    </source>
</evidence>
<comment type="cofactor">
    <cofactor evidence="15">
        <name>Mg(2+)</name>
        <dbReference type="ChEBI" id="CHEBI:18420"/>
    </cofactor>
    <cofactor evidence="15">
        <name>Mn(2+)</name>
        <dbReference type="ChEBI" id="CHEBI:29035"/>
    </cofactor>
</comment>
<dbReference type="InterPro" id="IPR004149">
    <property type="entry name" value="Znf_DNAligase_C4"/>
</dbReference>
<dbReference type="Pfam" id="PF03119">
    <property type="entry name" value="DNA_ligase_ZBD"/>
    <property type="match status" value="1"/>
</dbReference>
<dbReference type="GO" id="GO:0003911">
    <property type="term" value="F:DNA ligase (NAD+) activity"/>
    <property type="evidence" value="ECO:0007669"/>
    <property type="project" value="UniProtKB-UniRule"/>
</dbReference>
<evidence type="ECO:0000256" key="3">
    <source>
        <dbReference type="ARBA" id="ARBA00013308"/>
    </source>
</evidence>
<keyword evidence="10 15" id="KW-0520">NAD</keyword>
<keyword evidence="6 15" id="KW-0479">Metal-binding</keyword>
<feature type="active site" description="N6-AMP-lysine intermediate" evidence="15">
    <location>
        <position position="119"/>
    </location>
</feature>
<reference evidence="18 19" key="1">
    <citation type="journal article" date="2018" name="Pathog. Dis.">
        <title>Whole-genome sequencing based characterization of antimicrobial resistance in Enterococcus.</title>
        <authorList>
            <person name="Tyson G."/>
        </authorList>
    </citation>
    <scope>NUCLEOTIDE SEQUENCE [LARGE SCALE GENOMIC DNA]</scope>
    <source>
        <strain evidence="18 19">CVM N55263</strain>
    </source>
</reference>
<dbReference type="InterPro" id="IPR041663">
    <property type="entry name" value="DisA/LigA_HHH"/>
</dbReference>
<dbReference type="InterPro" id="IPR001679">
    <property type="entry name" value="DNA_ligase"/>
</dbReference>
<dbReference type="InterPro" id="IPR004150">
    <property type="entry name" value="NAD_DNA_ligase_OB"/>
</dbReference>
<dbReference type="InterPro" id="IPR001357">
    <property type="entry name" value="BRCT_dom"/>
</dbReference>
<dbReference type="InterPro" id="IPR010994">
    <property type="entry name" value="RuvA_2-like"/>
</dbReference>
<dbReference type="FunFam" id="3.40.50.10190:FF:000054">
    <property type="entry name" value="DNA ligase"/>
    <property type="match status" value="1"/>
</dbReference>
<dbReference type="CDD" id="cd17748">
    <property type="entry name" value="BRCT_DNA_ligase_like"/>
    <property type="match status" value="1"/>
</dbReference>
<evidence type="ECO:0000256" key="12">
    <source>
        <dbReference type="ARBA" id="ARBA00023211"/>
    </source>
</evidence>
<dbReference type="Gene3D" id="1.10.150.20">
    <property type="entry name" value="5' to 3' exonuclease, C-terminal subdomain"/>
    <property type="match status" value="2"/>
</dbReference>
<dbReference type="EC" id="6.5.1.2" evidence="2 15"/>
<evidence type="ECO:0000256" key="5">
    <source>
        <dbReference type="ARBA" id="ARBA00022705"/>
    </source>
</evidence>
<dbReference type="FunFam" id="1.10.150.20:FF:000007">
    <property type="entry name" value="DNA ligase"/>
    <property type="match status" value="1"/>
</dbReference>
<feature type="binding site" evidence="15">
    <location>
        <position position="411"/>
    </location>
    <ligand>
        <name>Zn(2+)</name>
        <dbReference type="ChEBI" id="CHEBI:29105"/>
    </ligand>
</feature>
<name>A0A2S7RWH6_ENTMU</name>
<dbReference type="SMART" id="SM00292">
    <property type="entry name" value="BRCT"/>
    <property type="match status" value="1"/>
</dbReference>
<evidence type="ECO:0000313" key="19">
    <source>
        <dbReference type="Proteomes" id="UP000237934"/>
    </source>
</evidence>
<proteinExistence type="inferred from homology"/>
<feature type="binding site" evidence="15">
    <location>
        <position position="431"/>
    </location>
    <ligand>
        <name>Zn(2+)</name>
        <dbReference type="ChEBI" id="CHEBI:29105"/>
    </ligand>
</feature>
<keyword evidence="8 15" id="KW-0862">Zinc</keyword>
<dbReference type="InterPro" id="IPR036420">
    <property type="entry name" value="BRCT_dom_sf"/>
</dbReference>
<evidence type="ECO:0000256" key="14">
    <source>
        <dbReference type="ARBA" id="ARBA00060881"/>
    </source>
</evidence>
<dbReference type="InterPro" id="IPR013839">
    <property type="entry name" value="DNAligase_adenylation"/>
</dbReference>
<keyword evidence="4 15" id="KW-0436">Ligase</keyword>
<keyword evidence="12 15" id="KW-0464">Manganese</keyword>
<dbReference type="GO" id="GO:0046872">
    <property type="term" value="F:metal ion binding"/>
    <property type="evidence" value="ECO:0007669"/>
    <property type="project" value="UniProtKB-KW"/>
</dbReference>
<comment type="caution">
    <text evidence="18">The sequence shown here is derived from an EMBL/GenBank/DDBJ whole genome shotgun (WGS) entry which is preliminary data.</text>
</comment>
<dbReference type="Proteomes" id="UP000237934">
    <property type="component" value="Unassembled WGS sequence"/>
</dbReference>
<dbReference type="SUPFAM" id="SSF56091">
    <property type="entry name" value="DNA ligase/mRNA capping enzyme, catalytic domain"/>
    <property type="match status" value="1"/>
</dbReference>
<dbReference type="PROSITE" id="PS50172">
    <property type="entry name" value="BRCT"/>
    <property type="match status" value="1"/>
</dbReference>
<dbReference type="Pfam" id="PF14520">
    <property type="entry name" value="HHH_5"/>
    <property type="match status" value="1"/>
</dbReference>
<dbReference type="Pfam" id="PF03120">
    <property type="entry name" value="OB_DNA_ligase"/>
    <property type="match status" value="1"/>
</dbReference>
<dbReference type="Gene3D" id="3.40.50.10190">
    <property type="entry name" value="BRCT domain"/>
    <property type="match status" value="1"/>
</dbReference>
<dbReference type="FunFam" id="2.40.50.140:FF:000012">
    <property type="entry name" value="DNA ligase"/>
    <property type="match status" value="1"/>
</dbReference>
<evidence type="ECO:0000256" key="7">
    <source>
        <dbReference type="ARBA" id="ARBA00022763"/>
    </source>
</evidence>
<keyword evidence="7 15" id="KW-0227">DNA damage</keyword>
<dbReference type="PROSITE" id="PS01055">
    <property type="entry name" value="DNA_LIGASE_N1"/>
    <property type="match status" value="1"/>
</dbReference>
<evidence type="ECO:0000313" key="18">
    <source>
        <dbReference type="EMBL" id="PQF24271.1"/>
    </source>
</evidence>
<dbReference type="AlphaFoldDB" id="A0A2S7RWH6"/>
<dbReference type="SUPFAM" id="SSF47781">
    <property type="entry name" value="RuvA domain 2-like"/>
    <property type="match status" value="1"/>
</dbReference>
<evidence type="ECO:0000256" key="8">
    <source>
        <dbReference type="ARBA" id="ARBA00022833"/>
    </source>
</evidence>
<dbReference type="Pfam" id="PF12826">
    <property type="entry name" value="HHH_2"/>
    <property type="match status" value="1"/>
</dbReference>
<dbReference type="PROSITE" id="PS01056">
    <property type="entry name" value="DNA_LIGASE_N2"/>
    <property type="match status" value="1"/>
</dbReference>
<evidence type="ECO:0000256" key="10">
    <source>
        <dbReference type="ARBA" id="ARBA00023027"/>
    </source>
</evidence>
<evidence type="ECO:0000259" key="17">
    <source>
        <dbReference type="PROSITE" id="PS50172"/>
    </source>
</evidence>
<dbReference type="Gene3D" id="1.10.287.610">
    <property type="entry name" value="Helix hairpin bin"/>
    <property type="match status" value="1"/>
</dbReference>
<dbReference type="GO" id="GO:0006260">
    <property type="term" value="P:DNA replication"/>
    <property type="evidence" value="ECO:0007669"/>
    <property type="project" value="UniProtKB-KW"/>
</dbReference>
<protein>
    <recommendedName>
        <fullName evidence="3 15">DNA ligase</fullName>
        <ecNumber evidence="2 15">6.5.1.2</ecNumber>
    </recommendedName>
    <alternativeName>
        <fullName evidence="15">Polydeoxyribonucleotide synthase [NAD(+)]</fullName>
    </alternativeName>
</protein>
<dbReference type="Gene3D" id="2.40.50.140">
    <property type="entry name" value="Nucleic acid-binding proteins"/>
    <property type="match status" value="1"/>
</dbReference>
<dbReference type="NCBIfam" id="TIGR00575">
    <property type="entry name" value="dnlj"/>
    <property type="match status" value="1"/>
</dbReference>